<accession>A0A3B1BED6</accession>
<keyword evidence="8" id="KW-0460">Magnesium</keyword>
<proteinExistence type="inferred from homology"/>
<dbReference type="GO" id="GO:0071555">
    <property type="term" value="P:cell wall organization"/>
    <property type="evidence" value="ECO:0007669"/>
    <property type="project" value="UniProtKB-KW"/>
</dbReference>
<evidence type="ECO:0000256" key="8">
    <source>
        <dbReference type="ARBA" id="ARBA00022842"/>
    </source>
</evidence>
<dbReference type="GO" id="GO:0005829">
    <property type="term" value="C:cytosol"/>
    <property type="evidence" value="ECO:0007669"/>
    <property type="project" value="TreeGrafter"/>
</dbReference>
<protein>
    <submittedName>
        <fullName evidence="14">D-alanine--D-alanine ligase</fullName>
        <ecNumber evidence="14">6.3.2.4</ecNumber>
    </submittedName>
</protein>
<evidence type="ECO:0000313" key="14">
    <source>
        <dbReference type="EMBL" id="VAX08770.1"/>
    </source>
</evidence>
<dbReference type="InterPro" id="IPR000291">
    <property type="entry name" value="D-Ala_lig_Van_CS"/>
</dbReference>
<evidence type="ECO:0000256" key="3">
    <source>
        <dbReference type="ARBA" id="ARBA00022490"/>
    </source>
</evidence>
<dbReference type="EC" id="6.3.2.4" evidence="14"/>
<dbReference type="PROSITE" id="PS50975">
    <property type="entry name" value="ATP_GRASP"/>
    <property type="match status" value="1"/>
</dbReference>
<dbReference type="InterPro" id="IPR011127">
    <property type="entry name" value="Dala_Dala_lig_N"/>
</dbReference>
<dbReference type="PIRSF" id="PIRSF039102">
    <property type="entry name" value="Ddl/VanB"/>
    <property type="match status" value="1"/>
</dbReference>
<dbReference type="SUPFAM" id="SSF56059">
    <property type="entry name" value="Glutathione synthetase ATP-binding domain-like"/>
    <property type="match status" value="1"/>
</dbReference>
<reference evidence="14" key="1">
    <citation type="submission" date="2018-06" db="EMBL/GenBank/DDBJ databases">
        <authorList>
            <person name="Zhirakovskaya E."/>
        </authorList>
    </citation>
    <scope>NUCLEOTIDE SEQUENCE</scope>
</reference>
<organism evidence="14">
    <name type="scientific">hydrothermal vent metagenome</name>
    <dbReference type="NCBI Taxonomy" id="652676"/>
    <lineage>
        <taxon>unclassified sequences</taxon>
        <taxon>metagenomes</taxon>
        <taxon>ecological metagenomes</taxon>
    </lineage>
</organism>
<dbReference type="Gene3D" id="3.30.1490.20">
    <property type="entry name" value="ATP-grasp fold, A domain"/>
    <property type="match status" value="1"/>
</dbReference>
<dbReference type="NCBIfam" id="TIGR01205">
    <property type="entry name" value="D_ala_D_alaTIGR"/>
    <property type="match status" value="1"/>
</dbReference>
<evidence type="ECO:0000259" key="13">
    <source>
        <dbReference type="PROSITE" id="PS50975"/>
    </source>
</evidence>
<evidence type="ECO:0000256" key="12">
    <source>
        <dbReference type="ARBA" id="ARBA00023316"/>
    </source>
</evidence>
<keyword evidence="9" id="KW-0133">Cell shape</keyword>
<dbReference type="EMBL" id="UOFX01000041">
    <property type="protein sequence ID" value="VAX08770.1"/>
    <property type="molecule type" value="Genomic_DNA"/>
</dbReference>
<evidence type="ECO:0000256" key="1">
    <source>
        <dbReference type="ARBA" id="ARBA00004496"/>
    </source>
</evidence>
<dbReference type="InterPro" id="IPR011095">
    <property type="entry name" value="Dala_Dala_lig_C"/>
</dbReference>
<dbReference type="Pfam" id="PF07478">
    <property type="entry name" value="Dala_Dala_lig_C"/>
    <property type="match status" value="1"/>
</dbReference>
<dbReference type="GO" id="GO:0046872">
    <property type="term" value="F:metal ion binding"/>
    <property type="evidence" value="ECO:0007669"/>
    <property type="project" value="UniProtKB-KW"/>
</dbReference>
<dbReference type="GO" id="GO:0005524">
    <property type="term" value="F:ATP binding"/>
    <property type="evidence" value="ECO:0007669"/>
    <property type="project" value="UniProtKB-KW"/>
</dbReference>
<dbReference type="GO" id="GO:0008360">
    <property type="term" value="P:regulation of cell shape"/>
    <property type="evidence" value="ECO:0007669"/>
    <property type="project" value="UniProtKB-KW"/>
</dbReference>
<evidence type="ECO:0000256" key="11">
    <source>
        <dbReference type="ARBA" id="ARBA00023211"/>
    </source>
</evidence>
<name>A0A3B1BED6_9ZZZZ</name>
<evidence type="ECO:0000256" key="4">
    <source>
        <dbReference type="ARBA" id="ARBA00022598"/>
    </source>
</evidence>
<dbReference type="PROSITE" id="PS00844">
    <property type="entry name" value="DALA_DALA_LIGASE_2"/>
    <property type="match status" value="1"/>
</dbReference>
<dbReference type="FunFam" id="3.30.470.20:FF:000008">
    <property type="entry name" value="D-alanine--D-alanine ligase"/>
    <property type="match status" value="1"/>
</dbReference>
<keyword evidence="11" id="KW-0464">Manganese</keyword>
<keyword evidence="10" id="KW-0573">Peptidoglycan synthesis</keyword>
<keyword evidence="4 14" id="KW-0436">Ligase</keyword>
<comment type="similarity">
    <text evidence="2">Belongs to the D-alanine--D-alanine ligase family.</text>
</comment>
<dbReference type="PANTHER" id="PTHR23132">
    <property type="entry name" value="D-ALANINE--D-ALANINE LIGASE"/>
    <property type="match status" value="1"/>
</dbReference>
<keyword evidence="6" id="KW-0547">Nucleotide-binding</keyword>
<dbReference type="InterPro" id="IPR011761">
    <property type="entry name" value="ATP-grasp"/>
</dbReference>
<dbReference type="Pfam" id="PF01820">
    <property type="entry name" value="Dala_Dala_lig_N"/>
    <property type="match status" value="1"/>
</dbReference>
<dbReference type="HAMAP" id="MF_00047">
    <property type="entry name" value="Dala_Dala_lig"/>
    <property type="match status" value="1"/>
</dbReference>
<keyword evidence="3" id="KW-0963">Cytoplasm</keyword>
<keyword evidence="12" id="KW-0961">Cell wall biogenesis/degradation</keyword>
<sequence>MTVSAADFGKVAVLMGGQSAERAVSLCSGQAVLNALQGKGVDAHAMDVDAEVLGKLGVENYDRAFIALHGRGGEDGVIQGALETLGLPYTGSGVSGSALGMDKYRCKLLWLGMGLATADFVMLRNEADLDRAAALGFPLMVKPSREGSSLGMARVEGRGELRQAWQDAASFDAEVMAERWLAGAEFTVAILGDEALPVIRLETPNAFYDYAAKYEADSTSYLCPCGLDEAQELELKALALQAFRSVGACGWGRVDLMQDESGRFLLLEVNTVPGMTDHSLVPMAAQAHGIDFDALVWQILEGSL</sequence>
<dbReference type="SUPFAM" id="SSF52440">
    <property type="entry name" value="PreATP-grasp domain"/>
    <property type="match status" value="1"/>
</dbReference>
<dbReference type="Gene3D" id="3.30.470.20">
    <property type="entry name" value="ATP-grasp fold, B domain"/>
    <property type="match status" value="1"/>
</dbReference>
<comment type="subcellular location">
    <subcellularLocation>
        <location evidence="1">Cytoplasm</location>
    </subcellularLocation>
</comment>
<dbReference type="AlphaFoldDB" id="A0A3B1BED6"/>
<evidence type="ECO:0000256" key="7">
    <source>
        <dbReference type="ARBA" id="ARBA00022840"/>
    </source>
</evidence>
<keyword evidence="5" id="KW-0479">Metal-binding</keyword>
<evidence type="ECO:0000256" key="6">
    <source>
        <dbReference type="ARBA" id="ARBA00022741"/>
    </source>
</evidence>
<evidence type="ECO:0000256" key="9">
    <source>
        <dbReference type="ARBA" id="ARBA00022960"/>
    </source>
</evidence>
<gene>
    <name evidence="14" type="ORF">MNBD_GAMMA26-1054</name>
</gene>
<dbReference type="GO" id="GO:0009252">
    <property type="term" value="P:peptidoglycan biosynthetic process"/>
    <property type="evidence" value="ECO:0007669"/>
    <property type="project" value="UniProtKB-KW"/>
</dbReference>
<dbReference type="PROSITE" id="PS00843">
    <property type="entry name" value="DALA_DALA_LIGASE_1"/>
    <property type="match status" value="1"/>
</dbReference>
<dbReference type="InterPro" id="IPR005905">
    <property type="entry name" value="D_ala_D_ala"/>
</dbReference>
<dbReference type="GO" id="GO:0008716">
    <property type="term" value="F:D-alanine-D-alanine ligase activity"/>
    <property type="evidence" value="ECO:0007669"/>
    <property type="project" value="UniProtKB-EC"/>
</dbReference>
<feature type="domain" description="ATP-grasp" evidence="13">
    <location>
        <begin position="107"/>
        <end position="301"/>
    </location>
</feature>
<dbReference type="Gene3D" id="3.40.50.20">
    <property type="match status" value="1"/>
</dbReference>
<keyword evidence="7" id="KW-0067">ATP-binding</keyword>
<dbReference type="NCBIfam" id="NF002378">
    <property type="entry name" value="PRK01372.1"/>
    <property type="match status" value="1"/>
</dbReference>
<evidence type="ECO:0000256" key="2">
    <source>
        <dbReference type="ARBA" id="ARBA00010871"/>
    </source>
</evidence>
<evidence type="ECO:0000256" key="5">
    <source>
        <dbReference type="ARBA" id="ARBA00022723"/>
    </source>
</evidence>
<evidence type="ECO:0000256" key="10">
    <source>
        <dbReference type="ARBA" id="ARBA00022984"/>
    </source>
</evidence>
<dbReference type="InterPro" id="IPR013815">
    <property type="entry name" value="ATP_grasp_subdomain_1"/>
</dbReference>
<dbReference type="InterPro" id="IPR016185">
    <property type="entry name" value="PreATP-grasp_dom_sf"/>
</dbReference>
<dbReference type="PANTHER" id="PTHR23132:SF23">
    <property type="entry name" value="D-ALANINE--D-ALANINE LIGASE B"/>
    <property type="match status" value="1"/>
</dbReference>